<dbReference type="PANTHER" id="PTHR43671">
    <property type="entry name" value="SERINE/THREONINE-PROTEIN KINASE NEK"/>
    <property type="match status" value="1"/>
</dbReference>
<accession>A0A8J5WRP8</accession>
<reference evidence="18" key="2">
    <citation type="submission" date="2021-02" db="EMBL/GenBank/DDBJ databases">
        <authorList>
            <person name="Kimball J.A."/>
            <person name="Haas M.W."/>
            <person name="Macchietto M."/>
            <person name="Kono T."/>
            <person name="Duquette J."/>
            <person name="Shao M."/>
        </authorList>
    </citation>
    <scope>NUCLEOTIDE SEQUENCE</scope>
    <source>
        <tissue evidence="18">Fresh leaf tissue</tissue>
    </source>
</reference>
<feature type="domain" description="Protein kinase" evidence="17">
    <location>
        <begin position="423"/>
        <end position="677"/>
    </location>
</feature>
<evidence type="ECO:0000256" key="9">
    <source>
        <dbReference type="ARBA" id="ARBA00022777"/>
    </source>
</evidence>
<feature type="compositionally biased region" description="Low complexity" evidence="16">
    <location>
        <begin position="392"/>
        <end position="417"/>
    </location>
</feature>
<keyword evidence="6" id="KW-0808">Transferase</keyword>
<keyword evidence="7" id="KW-0677">Repeat</keyword>
<gene>
    <name evidence="18" type="ORF">GUJ93_ZPchr0012g19026</name>
</gene>
<comment type="catalytic activity">
    <reaction evidence="13">
        <text>L-seryl-[protein] + ATP = O-phospho-L-seryl-[protein] + ADP + H(+)</text>
        <dbReference type="Rhea" id="RHEA:17989"/>
        <dbReference type="Rhea" id="RHEA-COMP:9863"/>
        <dbReference type="Rhea" id="RHEA-COMP:11604"/>
        <dbReference type="ChEBI" id="CHEBI:15378"/>
        <dbReference type="ChEBI" id="CHEBI:29999"/>
        <dbReference type="ChEBI" id="CHEBI:30616"/>
        <dbReference type="ChEBI" id="CHEBI:83421"/>
        <dbReference type="ChEBI" id="CHEBI:456216"/>
        <dbReference type="EC" id="2.7.11.1"/>
    </reaction>
</comment>
<dbReference type="Pfam" id="PF13414">
    <property type="entry name" value="TPR_11"/>
    <property type="match status" value="1"/>
</dbReference>
<dbReference type="InterPro" id="IPR050660">
    <property type="entry name" value="NEK_Ser/Thr_kinase"/>
</dbReference>
<dbReference type="PROSITE" id="PS00107">
    <property type="entry name" value="PROTEIN_KINASE_ATP"/>
    <property type="match status" value="1"/>
</dbReference>
<proteinExistence type="inferred from homology"/>
<dbReference type="InterPro" id="IPR017441">
    <property type="entry name" value="Protein_kinase_ATP_BS"/>
</dbReference>
<feature type="compositionally biased region" description="Polar residues" evidence="16">
    <location>
        <begin position="921"/>
        <end position="951"/>
    </location>
</feature>
<dbReference type="Pfam" id="PF13181">
    <property type="entry name" value="TPR_8"/>
    <property type="match status" value="1"/>
</dbReference>
<evidence type="ECO:0000256" key="6">
    <source>
        <dbReference type="ARBA" id="ARBA00022679"/>
    </source>
</evidence>
<dbReference type="SMART" id="SM00028">
    <property type="entry name" value="TPR"/>
    <property type="match status" value="3"/>
</dbReference>
<evidence type="ECO:0000259" key="17">
    <source>
        <dbReference type="PROSITE" id="PS50011"/>
    </source>
</evidence>
<evidence type="ECO:0000256" key="11">
    <source>
        <dbReference type="ARBA" id="ARBA00022840"/>
    </source>
</evidence>
<keyword evidence="19" id="KW-1185">Reference proteome</keyword>
<feature type="binding site" evidence="15">
    <location>
        <position position="452"/>
    </location>
    <ligand>
        <name>ATP</name>
        <dbReference type="ChEBI" id="CHEBI:30616"/>
    </ligand>
</feature>
<feature type="repeat" description="TPR" evidence="14">
    <location>
        <begin position="11"/>
        <end position="44"/>
    </location>
</feature>
<keyword evidence="8 15" id="KW-0547">Nucleotide-binding</keyword>
<dbReference type="FunFam" id="1.25.40.10:FF:000020">
    <property type="entry name" value="Stress-induced phosphoprotein 1"/>
    <property type="match status" value="1"/>
</dbReference>
<evidence type="ECO:0000256" key="1">
    <source>
        <dbReference type="ARBA" id="ARBA00004496"/>
    </source>
</evidence>
<dbReference type="EC" id="2.7.11.1" evidence="3"/>
<evidence type="ECO:0000256" key="16">
    <source>
        <dbReference type="SAM" id="MobiDB-lite"/>
    </source>
</evidence>
<feature type="region of interest" description="Disordered" evidence="16">
    <location>
        <begin position="729"/>
        <end position="749"/>
    </location>
</feature>
<evidence type="ECO:0000256" key="12">
    <source>
        <dbReference type="ARBA" id="ARBA00047899"/>
    </source>
</evidence>
<keyword evidence="9" id="KW-0418">Kinase</keyword>
<evidence type="ECO:0000256" key="8">
    <source>
        <dbReference type="ARBA" id="ARBA00022741"/>
    </source>
</evidence>
<evidence type="ECO:0000256" key="4">
    <source>
        <dbReference type="ARBA" id="ARBA00022490"/>
    </source>
</evidence>
<evidence type="ECO:0000256" key="10">
    <source>
        <dbReference type="ARBA" id="ARBA00022803"/>
    </source>
</evidence>
<evidence type="ECO:0000256" key="3">
    <source>
        <dbReference type="ARBA" id="ARBA00012513"/>
    </source>
</evidence>
<keyword evidence="10 14" id="KW-0802">TPR repeat</keyword>
<dbReference type="GO" id="GO:0005737">
    <property type="term" value="C:cytoplasm"/>
    <property type="evidence" value="ECO:0007669"/>
    <property type="project" value="UniProtKB-SubCell"/>
</dbReference>
<name>A0A8J5WRP8_ZIZPA</name>
<dbReference type="CDD" id="cd08215">
    <property type="entry name" value="STKc_Nek"/>
    <property type="match status" value="1"/>
</dbReference>
<evidence type="ECO:0000256" key="13">
    <source>
        <dbReference type="ARBA" id="ARBA00048679"/>
    </source>
</evidence>
<evidence type="ECO:0000256" key="14">
    <source>
        <dbReference type="PROSITE-ProRule" id="PRU00339"/>
    </source>
</evidence>
<evidence type="ECO:0000256" key="2">
    <source>
        <dbReference type="ARBA" id="ARBA00010886"/>
    </source>
</evidence>
<evidence type="ECO:0000313" key="18">
    <source>
        <dbReference type="EMBL" id="KAG8092944.1"/>
    </source>
</evidence>
<dbReference type="InterPro" id="IPR008271">
    <property type="entry name" value="Ser/Thr_kinase_AS"/>
</dbReference>
<reference evidence="18" key="1">
    <citation type="journal article" date="2021" name="bioRxiv">
        <title>Whole Genome Assembly and Annotation of Northern Wild Rice, Zizania palustris L., Supports a Whole Genome Duplication in the Zizania Genus.</title>
        <authorList>
            <person name="Haas M."/>
            <person name="Kono T."/>
            <person name="Macchietto M."/>
            <person name="Millas R."/>
            <person name="McGilp L."/>
            <person name="Shao M."/>
            <person name="Duquette J."/>
            <person name="Hirsch C.N."/>
            <person name="Kimball J."/>
        </authorList>
    </citation>
    <scope>NUCLEOTIDE SEQUENCE</scope>
    <source>
        <tissue evidence="18">Fresh leaf tissue</tissue>
    </source>
</reference>
<evidence type="ECO:0000313" key="19">
    <source>
        <dbReference type="Proteomes" id="UP000729402"/>
    </source>
</evidence>
<dbReference type="EMBL" id="JAAALK010000080">
    <property type="protein sequence ID" value="KAG8092944.1"/>
    <property type="molecule type" value="Genomic_DNA"/>
</dbReference>
<protein>
    <recommendedName>
        <fullName evidence="3">non-specific serine/threonine protein kinase</fullName>
        <ecNumber evidence="3">2.7.11.1</ecNumber>
    </recommendedName>
</protein>
<feature type="region of interest" description="Disordered" evidence="16">
    <location>
        <begin position="392"/>
        <end position="419"/>
    </location>
</feature>
<dbReference type="InterPro" id="IPR000719">
    <property type="entry name" value="Prot_kinase_dom"/>
</dbReference>
<dbReference type="Pfam" id="PF00069">
    <property type="entry name" value="Pkinase"/>
    <property type="match status" value="1"/>
</dbReference>
<dbReference type="Proteomes" id="UP000729402">
    <property type="component" value="Unassembled WGS sequence"/>
</dbReference>
<evidence type="ECO:0000256" key="15">
    <source>
        <dbReference type="PROSITE-ProRule" id="PRU10141"/>
    </source>
</evidence>
<keyword evidence="5" id="KW-0723">Serine/threonine-protein kinase</keyword>
<sequence>MAEGGGAAAAAAALKDQGNEQFKSGNYLKAAALYTQAIKLDPDNPALYSNRAAAFLHLVKLNKALADAETTIKLKPQWEKGHFRKGCVLESMEHYEEAISSFQIALKHNPQNTEVSRKIKMLTQLAREKKRALDVENMRSNIDVAQNMEPLKKELAEKYGDAELGQNIFSFVVNVIESAIKVWHETGKVDARVNFLLDDQKTDTEKYAPVVNIDKAFESPHTHSSCFTFLRQYSDDSFSKAACMVAPKNIISYPQVWKGQGSRKWKLDQSDGFFVQFESPILRKIWFVPSTTEKGRVLCRSPELLDITTHEHSGDGFGILGEDEATVASTQQQEDPLARLAANGPFVVLEVQLAAGARRAVDLSHLPSKHKAESVPGCRARIGVFGFPCSSSRLSPAAAPSPARRAAGRRPPTAASPKRMDQYEVLEQIGKGAFGSALLVRHKVEKKKYVLKKIRLARRTDRTRRSAHQEMQLIATVRNPFIVEYKDSWVEKGCYVCIVIGYCEGGDMAEAIKRANGSYFSEEKLCKWLVQLLMALDYLHANHILHRDVKCSNIFIARDQSIRLGDFGLAKILTSDDLASSVVGTPSYMCPELLADIPYGTKSDIWSLGCCIYEMTSLKPAFKAFDMQALINKITKSIVSPLPTKYSGAFRGLIKSMLRKSPEHRPSAAQLLKHPQLQPYVLQVQLKSNPSRNILPIHQSLPDKVKKMTFPGDIADSARRRMARRNSLGNERTVTFSKPSPERNSISSTRSIKEYTTTQSVKELSVDSSQIEDEVTSKAVITKTSSILRTPKSTPAKTYTTRNWLEPPKTSYTRTNHAKLTSRTPLNKSAPPARRVSLPLSTYEMPKCNINILEQLDSPDVSVNAPHIDRIAEFPLASTDDPLLHIHKLSPAHGLCSTPPFINRSITKDKCTIQVLRTDGDNGSDSSGRNATAASSRGSNDSRQQRFDTSSFEQRAEALEGLLEFSAQLLQQERYEELGILLKPFGPEKASPRETAIWLTKSFKETAS</sequence>
<comment type="similarity">
    <text evidence="2">Belongs to the protein kinase superfamily. NEK Ser/Thr protein kinase family. NIMA subfamily.</text>
</comment>
<dbReference type="OrthoDB" id="248923at2759"/>
<dbReference type="InterPro" id="IPR019734">
    <property type="entry name" value="TPR_rpt"/>
</dbReference>
<comment type="catalytic activity">
    <reaction evidence="12">
        <text>L-threonyl-[protein] + ATP = O-phospho-L-threonyl-[protein] + ADP + H(+)</text>
        <dbReference type="Rhea" id="RHEA:46608"/>
        <dbReference type="Rhea" id="RHEA-COMP:11060"/>
        <dbReference type="Rhea" id="RHEA-COMP:11605"/>
        <dbReference type="ChEBI" id="CHEBI:15378"/>
        <dbReference type="ChEBI" id="CHEBI:30013"/>
        <dbReference type="ChEBI" id="CHEBI:30616"/>
        <dbReference type="ChEBI" id="CHEBI:61977"/>
        <dbReference type="ChEBI" id="CHEBI:456216"/>
        <dbReference type="EC" id="2.7.11.1"/>
    </reaction>
</comment>
<dbReference type="PANTHER" id="PTHR43671:SF66">
    <property type="entry name" value="SERINE_THREONINE-PROTEIN KINASE NEK2"/>
    <property type="match status" value="1"/>
</dbReference>
<organism evidence="18 19">
    <name type="scientific">Zizania palustris</name>
    <name type="common">Northern wild rice</name>
    <dbReference type="NCBI Taxonomy" id="103762"/>
    <lineage>
        <taxon>Eukaryota</taxon>
        <taxon>Viridiplantae</taxon>
        <taxon>Streptophyta</taxon>
        <taxon>Embryophyta</taxon>
        <taxon>Tracheophyta</taxon>
        <taxon>Spermatophyta</taxon>
        <taxon>Magnoliopsida</taxon>
        <taxon>Liliopsida</taxon>
        <taxon>Poales</taxon>
        <taxon>Poaceae</taxon>
        <taxon>BOP clade</taxon>
        <taxon>Oryzoideae</taxon>
        <taxon>Oryzeae</taxon>
        <taxon>Zizaniinae</taxon>
        <taxon>Zizania</taxon>
    </lineage>
</organism>
<keyword evidence="4" id="KW-0963">Cytoplasm</keyword>
<comment type="caution">
    <text evidence="18">The sequence shown here is derived from an EMBL/GenBank/DDBJ whole genome shotgun (WGS) entry which is preliminary data.</text>
</comment>
<keyword evidence="11 15" id="KW-0067">ATP-binding</keyword>
<dbReference type="GO" id="GO:0005524">
    <property type="term" value="F:ATP binding"/>
    <property type="evidence" value="ECO:0007669"/>
    <property type="project" value="UniProtKB-UniRule"/>
</dbReference>
<dbReference type="AlphaFoldDB" id="A0A8J5WRP8"/>
<comment type="subcellular location">
    <subcellularLocation>
        <location evidence="1">Cytoplasm</location>
    </subcellularLocation>
</comment>
<feature type="region of interest" description="Disordered" evidence="16">
    <location>
        <begin position="917"/>
        <end position="951"/>
    </location>
</feature>
<evidence type="ECO:0000256" key="7">
    <source>
        <dbReference type="ARBA" id="ARBA00022737"/>
    </source>
</evidence>
<evidence type="ECO:0000256" key="5">
    <source>
        <dbReference type="ARBA" id="ARBA00022527"/>
    </source>
</evidence>
<dbReference type="PROSITE" id="PS00108">
    <property type="entry name" value="PROTEIN_KINASE_ST"/>
    <property type="match status" value="1"/>
</dbReference>
<dbReference type="GO" id="GO:0004674">
    <property type="term" value="F:protein serine/threonine kinase activity"/>
    <property type="evidence" value="ECO:0007669"/>
    <property type="project" value="UniProtKB-KW"/>
</dbReference>
<dbReference type="FunFam" id="3.30.200.20:FF:000108">
    <property type="entry name" value="Serine/threonine-protein kinase Nek2"/>
    <property type="match status" value="1"/>
</dbReference>
<dbReference type="PROSITE" id="PS50011">
    <property type="entry name" value="PROTEIN_KINASE_DOM"/>
    <property type="match status" value="1"/>
</dbReference>
<feature type="repeat" description="TPR" evidence="14">
    <location>
        <begin position="79"/>
        <end position="112"/>
    </location>
</feature>
<dbReference type="PROSITE" id="PS50005">
    <property type="entry name" value="TPR"/>
    <property type="match status" value="2"/>
</dbReference>
<dbReference type="SMART" id="SM00220">
    <property type="entry name" value="S_TKc"/>
    <property type="match status" value="1"/>
</dbReference>